<reference evidence="2" key="1">
    <citation type="submission" date="2016-10" db="EMBL/GenBank/DDBJ databases">
        <authorList>
            <person name="Varghese N."/>
        </authorList>
    </citation>
    <scope>NUCLEOTIDE SEQUENCE [LARGE SCALE GENOMIC DNA]</scope>
    <source>
        <strain evidence="2">92MFCol6.1</strain>
    </source>
</reference>
<organism evidence="1 2">
    <name type="scientific">Stenotrophomonas indicatrix</name>
    <dbReference type="NCBI Taxonomy" id="2045451"/>
    <lineage>
        <taxon>Bacteria</taxon>
        <taxon>Pseudomonadati</taxon>
        <taxon>Pseudomonadota</taxon>
        <taxon>Gammaproteobacteria</taxon>
        <taxon>Lysobacterales</taxon>
        <taxon>Lysobacteraceae</taxon>
        <taxon>Stenotrophomonas</taxon>
    </lineage>
</organism>
<proteinExistence type="predicted"/>
<dbReference type="EMBL" id="FWEU01000001">
    <property type="protein sequence ID" value="SLM22473.1"/>
    <property type="molecule type" value="Genomic_DNA"/>
</dbReference>
<dbReference type="Pfam" id="PF03692">
    <property type="entry name" value="CxxCxxCC"/>
    <property type="match status" value="1"/>
</dbReference>
<sequence>MPSGSIMVRVLPEPPSRPALGTRQAPVAVQPDAEPAPIDCRRCDAVCCRLPVLLQPGDHVPGQFLSRDAHGRAVMARNEEGWCAAIDPYHLRCTIYSQRPAICRQFSMGGDDCRRERQDYLRQAESCALSSPST</sequence>
<protein>
    <submittedName>
        <fullName evidence="1">Fe-S-cluster containining protein</fullName>
    </submittedName>
</protein>
<dbReference type="AlphaFoldDB" id="A0A1W1GSY0"/>
<gene>
    <name evidence="1" type="ORF">SAMN04488690_0134</name>
</gene>
<dbReference type="Proteomes" id="UP000191133">
    <property type="component" value="Unassembled WGS sequence"/>
</dbReference>
<evidence type="ECO:0000313" key="2">
    <source>
        <dbReference type="Proteomes" id="UP000191133"/>
    </source>
</evidence>
<name>A0A1W1GSY0_9GAMM</name>
<dbReference type="InterPro" id="IPR005358">
    <property type="entry name" value="Puta_zinc/iron-chelating_dom"/>
</dbReference>
<accession>A0A1W1GSY0</accession>
<evidence type="ECO:0000313" key="1">
    <source>
        <dbReference type="EMBL" id="SLM22473.1"/>
    </source>
</evidence>